<dbReference type="InterPro" id="IPR037151">
    <property type="entry name" value="AlkB-like_sf"/>
</dbReference>
<feature type="non-terminal residue" evidence="3">
    <location>
        <position position="240"/>
    </location>
</feature>
<evidence type="ECO:0000313" key="4">
    <source>
        <dbReference type="Proteomes" id="UP001166093"/>
    </source>
</evidence>
<dbReference type="Pfam" id="PF13532">
    <property type="entry name" value="2OG-FeII_Oxy_2"/>
    <property type="match status" value="1"/>
</dbReference>
<dbReference type="InterPro" id="IPR032870">
    <property type="entry name" value="ALKBH7-like"/>
</dbReference>
<dbReference type="GO" id="GO:0051213">
    <property type="term" value="F:dioxygenase activity"/>
    <property type="evidence" value="ECO:0007669"/>
    <property type="project" value="UniProtKB-KW"/>
</dbReference>
<feature type="non-terminal residue" evidence="3">
    <location>
        <position position="1"/>
    </location>
</feature>
<dbReference type="RefSeq" id="XP_041091635.1">
    <property type="nucleotide sequence ID" value="XM_041235701.1"/>
</dbReference>
<evidence type="ECO:0000313" key="3">
    <source>
        <dbReference type="EMBL" id="MBN3278400.1"/>
    </source>
</evidence>
<gene>
    <name evidence="3" type="primary">Alkbh7</name>
    <name evidence="3" type="ORF">GTO93_0014235</name>
</gene>
<evidence type="ECO:0000256" key="1">
    <source>
        <dbReference type="ARBA" id="ARBA00001954"/>
    </source>
</evidence>
<dbReference type="PANTHER" id="PTHR21052">
    <property type="entry name" value="SPERMATOGENESIS ASSOCIATED 11-RELATED"/>
    <property type="match status" value="1"/>
</dbReference>
<feature type="domain" description="Alpha-ketoglutarate-dependent dioxygenase AlkB-like" evidence="2">
    <location>
        <begin position="104"/>
        <end position="231"/>
    </location>
</feature>
<comment type="caution">
    <text evidence="3">The sequence shown here is derived from an EMBL/GenBank/DDBJ whole genome shotgun (WGS) entry which is preliminary data.</text>
</comment>
<dbReference type="SUPFAM" id="SSF51197">
    <property type="entry name" value="Clavaminate synthase-like"/>
    <property type="match status" value="1"/>
</dbReference>
<dbReference type="Proteomes" id="UP001166093">
    <property type="component" value="Unassembled WGS sequence"/>
</dbReference>
<name>A0ABS2XWU2_POLSP</name>
<keyword evidence="3" id="KW-0560">Oxidoreductase</keyword>
<dbReference type="GeneID" id="121304528"/>
<protein>
    <submittedName>
        <fullName evidence="3">ALKB7 dioxygenase</fullName>
    </submittedName>
</protein>
<dbReference type="InterPro" id="IPR027450">
    <property type="entry name" value="AlkB-like"/>
</dbReference>
<organism evidence="3 4">
    <name type="scientific">Polyodon spathula</name>
    <name type="common">North American paddlefish</name>
    <name type="synonym">Squalus spathula</name>
    <dbReference type="NCBI Taxonomy" id="7913"/>
    <lineage>
        <taxon>Eukaryota</taxon>
        <taxon>Metazoa</taxon>
        <taxon>Chordata</taxon>
        <taxon>Craniata</taxon>
        <taxon>Vertebrata</taxon>
        <taxon>Euteleostomi</taxon>
        <taxon>Actinopterygii</taxon>
        <taxon>Chondrostei</taxon>
        <taxon>Acipenseriformes</taxon>
        <taxon>Polyodontidae</taxon>
        <taxon>Polyodon</taxon>
    </lineage>
</organism>
<comment type="cofactor">
    <cofactor evidence="1">
        <name>Fe(2+)</name>
        <dbReference type="ChEBI" id="CHEBI:29033"/>
    </cofactor>
</comment>
<accession>A0ABS2XWU2</accession>
<sequence length="240" mass="26877">MRPCFSLLSSPVRFKALFRSTGRPKSRLGASGLALSSSRSRSAVGRRVVVGSGPAVLELVSGQVEVREDFISEEEERELLDELEPVLKRKRYEFDHWDNAIHGYRETERSHWSERNSETLQRVRDTAFPPGTPQLGPVHVLDVDKEGYIKPHVDSVKFCGSTIAGLSLLSPSVMRLVSEQNQSDWVDLLLQRRSLYILRGAARYLFTHQVLRAGDSYFGGVAVPRGRRVSVICRSLPSAA</sequence>
<dbReference type="Gene3D" id="2.60.120.590">
    <property type="entry name" value="Alpha-ketoglutarate-dependent dioxygenase AlkB-like"/>
    <property type="match status" value="1"/>
</dbReference>
<proteinExistence type="predicted"/>
<dbReference type="PANTHER" id="PTHR21052:SF0">
    <property type="entry name" value="ALPHA-KETOGLUTARATE-DEPENDENT DIOXYGENASE ALKB HOMOLOG 7, MITOCHONDRIAL"/>
    <property type="match status" value="1"/>
</dbReference>
<keyword evidence="3" id="KW-0223">Dioxygenase</keyword>
<evidence type="ECO:0000259" key="2">
    <source>
        <dbReference type="Pfam" id="PF13532"/>
    </source>
</evidence>
<keyword evidence="4" id="KW-1185">Reference proteome</keyword>
<dbReference type="EMBL" id="JAAWVQ010079614">
    <property type="protein sequence ID" value="MBN3278400.1"/>
    <property type="molecule type" value="Genomic_DNA"/>
</dbReference>
<reference evidence="3" key="1">
    <citation type="journal article" date="2021" name="Cell">
        <title>Tracing the genetic footprints of vertebrate landing in non-teleost ray-finned fishes.</title>
        <authorList>
            <person name="Bi X."/>
            <person name="Wang K."/>
            <person name="Yang L."/>
            <person name="Pan H."/>
            <person name="Jiang H."/>
            <person name="Wei Q."/>
            <person name="Fang M."/>
            <person name="Yu H."/>
            <person name="Zhu C."/>
            <person name="Cai Y."/>
            <person name="He Y."/>
            <person name="Gan X."/>
            <person name="Zeng H."/>
            <person name="Yu D."/>
            <person name="Zhu Y."/>
            <person name="Jiang H."/>
            <person name="Qiu Q."/>
            <person name="Yang H."/>
            <person name="Zhang Y.E."/>
            <person name="Wang W."/>
            <person name="Zhu M."/>
            <person name="He S."/>
            <person name="Zhang G."/>
        </authorList>
    </citation>
    <scope>NUCLEOTIDE SEQUENCE</scope>
    <source>
        <strain evidence="3">Pddl_001</strain>
    </source>
</reference>